<evidence type="ECO:0000256" key="1">
    <source>
        <dbReference type="SAM" id="Coils"/>
    </source>
</evidence>
<evidence type="ECO:0008006" key="6">
    <source>
        <dbReference type="Google" id="ProtNLM"/>
    </source>
</evidence>
<sequence>MAQPTSQASRWALLIGVKGVHGPNSENTSTLGAVADVIAIEKYLMACSSPCRIFVLTTLSGSADGLLSEGRVRVDPTYQNLVDHLGIVINEGRDGDHVYIHYSGHGTARNITDSKREKKALGLVVSQPKDTDPKVFPGTTLRAAINRLVKKGMLVTVVLDCCFSGNVLRESPIRSPSRYLAYDSSMDNSFNIRNPFIGEHFRGAGLATEGELLDPEGYSILTACGVDEEAGEVIVDGSNRGALSYFLLDSLNMLQRLRVQVSHHTLHQHLRANFAARYQVQTPRIYGGTGLSFFNEVTRKETSRLAYSNDRHELILDAGEIHGVHVDDEYALKDWYRATSAASRGSQNAVVTSVNDVNSIMRVIDDKYQFADNDIWDATMLTTLSPHRTRMTIDKMVTDATAILNSSKGIPFLDLILQGEGVPNSDILQTSSIFHVDLAEDGTYKITDSTASKVANFPIINASDKHAVQILIKRLSHIATYGFYQRIENLNPDPDFSPSFSLAILGPSPDADGIYRISQKDGFRFKFKNLSNHSRYLAILAFDSFWEISSLFAAKGNSYCLEVPPVCSENSGELEIPMTLSVVRELTDQGFDHADDIIKVFITSEQTFFHDPVLPPIGSDDFRSHGDNVELVKQRMWQDPEQRGVRSSKWFIELQVPLVVVAVVIPYWHSIPITKPVFPVSVAHDVEGLACSRSAWLESHGGSSREKGFFAVRIHPRSLGIFIEDDDGPFFAAQQRGVLLFSMDVIWLMPSADDDSLFHHHVPFAKGRSVLFRSTLESCSISKIIEMTTQQSSIHNIELGGSLPTVPRRSILQRLQRRSKSANLQKQVQVESFPDGYPRFSALQSSHKYFHIFRRFEHLRVRLLLAKQDRLSILEKRLNKIDREEPAPVFLSSMRMNGSSERAAIISEIEDALESYDDLLERTEKVVSYDEPLDVHITSLQNWLKGNSCIAQDETSFLQMTDDLLVLAPLEDGVLYWLETIVTLVIGFFSKVCSREPIPISRIRLTKRPVATSEAYEKEVR</sequence>
<accession>A0A8H5IYG8</accession>
<dbReference type="InterPro" id="IPR046529">
    <property type="entry name" value="DUF6594"/>
</dbReference>
<evidence type="ECO:0000313" key="5">
    <source>
        <dbReference type="Proteomes" id="UP000522262"/>
    </source>
</evidence>
<feature type="coiled-coil region" evidence="1">
    <location>
        <begin position="864"/>
        <end position="926"/>
    </location>
</feature>
<dbReference type="PANTHER" id="PTHR34502:SF5">
    <property type="entry name" value="DUF6594 DOMAIN-CONTAINING PROTEIN"/>
    <property type="match status" value="1"/>
</dbReference>
<gene>
    <name evidence="4" type="ORF">FMEXI_6461</name>
</gene>
<evidence type="ECO:0000259" key="2">
    <source>
        <dbReference type="Pfam" id="PF00656"/>
    </source>
</evidence>
<dbReference type="Gene3D" id="3.40.50.1460">
    <property type="match status" value="1"/>
</dbReference>
<dbReference type="Pfam" id="PF00656">
    <property type="entry name" value="Peptidase_C14"/>
    <property type="match status" value="1"/>
</dbReference>
<protein>
    <recommendedName>
        <fullName evidence="6">Caspase</fullName>
    </recommendedName>
</protein>
<keyword evidence="5" id="KW-1185">Reference proteome</keyword>
<organism evidence="4 5">
    <name type="scientific">Fusarium mexicanum</name>
    <dbReference type="NCBI Taxonomy" id="751941"/>
    <lineage>
        <taxon>Eukaryota</taxon>
        <taxon>Fungi</taxon>
        <taxon>Dikarya</taxon>
        <taxon>Ascomycota</taxon>
        <taxon>Pezizomycotina</taxon>
        <taxon>Sordariomycetes</taxon>
        <taxon>Hypocreomycetidae</taxon>
        <taxon>Hypocreales</taxon>
        <taxon>Nectriaceae</taxon>
        <taxon>Fusarium</taxon>
        <taxon>Fusarium fujikuroi species complex</taxon>
    </lineage>
</organism>
<keyword evidence="1" id="KW-0175">Coiled coil</keyword>
<dbReference type="Pfam" id="PF20237">
    <property type="entry name" value="DUF6594"/>
    <property type="match status" value="1"/>
</dbReference>
<dbReference type="InterPro" id="IPR011600">
    <property type="entry name" value="Pept_C14_caspase"/>
</dbReference>
<dbReference type="Proteomes" id="UP000522262">
    <property type="component" value="Unassembled WGS sequence"/>
</dbReference>
<proteinExistence type="predicted"/>
<name>A0A8H5IYG8_9HYPO</name>
<dbReference type="AlphaFoldDB" id="A0A8H5IYG8"/>
<evidence type="ECO:0000313" key="4">
    <source>
        <dbReference type="EMBL" id="KAF5544632.1"/>
    </source>
</evidence>
<comment type="caution">
    <text evidence="4">The sequence shown here is derived from an EMBL/GenBank/DDBJ whole genome shotgun (WGS) entry which is preliminary data.</text>
</comment>
<feature type="domain" description="DUF6594" evidence="3">
    <location>
        <begin position="837"/>
        <end position="982"/>
    </location>
</feature>
<dbReference type="GO" id="GO:0006508">
    <property type="term" value="P:proteolysis"/>
    <property type="evidence" value="ECO:0007669"/>
    <property type="project" value="InterPro"/>
</dbReference>
<feature type="domain" description="Peptidase C14 caspase" evidence="2">
    <location>
        <begin position="10"/>
        <end position="203"/>
    </location>
</feature>
<dbReference type="EMBL" id="JAAOAM010000137">
    <property type="protein sequence ID" value="KAF5544632.1"/>
    <property type="molecule type" value="Genomic_DNA"/>
</dbReference>
<evidence type="ECO:0000259" key="3">
    <source>
        <dbReference type="Pfam" id="PF20237"/>
    </source>
</evidence>
<dbReference type="PANTHER" id="PTHR34502">
    <property type="entry name" value="DUF6594 DOMAIN-CONTAINING PROTEIN-RELATED"/>
    <property type="match status" value="1"/>
</dbReference>
<reference evidence="4 5" key="1">
    <citation type="submission" date="2020-05" db="EMBL/GenBank/DDBJ databases">
        <title>Identification and distribution of gene clusters putatively required for synthesis of sphingolipid metabolism inhibitors in phylogenetically diverse species of the filamentous fungus Fusarium.</title>
        <authorList>
            <person name="Kim H.-S."/>
            <person name="Busman M."/>
            <person name="Brown D.W."/>
            <person name="Divon H."/>
            <person name="Uhlig S."/>
            <person name="Proctor R.H."/>
        </authorList>
    </citation>
    <scope>NUCLEOTIDE SEQUENCE [LARGE SCALE GENOMIC DNA]</scope>
    <source>
        <strain evidence="4 5">NRRL 53147</strain>
    </source>
</reference>
<dbReference type="GO" id="GO:0004197">
    <property type="term" value="F:cysteine-type endopeptidase activity"/>
    <property type="evidence" value="ECO:0007669"/>
    <property type="project" value="InterPro"/>
</dbReference>